<feature type="region of interest" description="Disordered" evidence="1">
    <location>
        <begin position="801"/>
        <end position="827"/>
    </location>
</feature>
<comment type="caution">
    <text evidence="2">The sequence shown here is derived from an EMBL/GenBank/DDBJ whole genome shotgun (WGS) entry which is preliminary data.</text>
</comment>
<organism evidence="2 3">
    <name type="scientific">Physocladia obscura</name>
    <dbReference type="NCBI Taxonomy" id="109957"/>
    <lineage>
        <taxon>Eukaryota</taxon>
        <taxon>Fungi</taxon>
        <taxon>Fungi incertae sedis</taxon>
        <taxon>Chytridiomycota</taxon>
        <taxon>Chytridiomycota incertae sedis</taxon>
        <taxon>Chytridiomycetes</taxon>
        <taxon>Chytridiales</taxon>
        <taxon>Chytriomycetaceae</taxon>
        <taxon>Physocladia</taxon>
    </lineage>
</organism>
<dbReference type="Proteomes" id="UP001211907">
    <property type="component" value="Unassembled WGS sequence"/>
</dbReference>
<sequence>MQAHNVKLVWELVAERISDAMTAGTLAQTSKALYVATRRSLAVRVATRLFAVLEADLADINSATLSDAADEAVNHAARDVIAGALLWHAAAACRAQPHALHLHLDTRSDTRLLRACRVLFCSDDTVTAELRLPSVGTLPTAALCAGGVLWLTCAFTAEEVEVTMRIPSSADHRESFNMHKAIAAAASLEYTGHQVAVVPCQLALKKLFGCDKVLNVDLALWVFDRETEPFDQNILKTFVQLFGGFFGTCNENSDLFGYEKFTNLYYNRQLQPPTGWFPLWFPSIQFIHNLPPSTWKDPLLSTKLEARIWKMHKQISVFVIGGLLYRQVTVWQPEVKKTGGSKIDEDSDNMEVETDDAEENSDIEIEINDAEEKGDTDGFLLQGTPEFDDILMINKNIMDPDYYSFRIACKNDDEEPDFLMEDDCNSEIVTDTNLFSDLLVDSLFRDLTIQKVDYSYPIDDEESDFESYFSVKFAITRSESAKWKFYIHFRDPNFLFIQLDSDNADEFNNNLPNQILLHTNDEFKPVIFDLKVCEHVVNEIYSAYYNGSKSILPVQFEQNRDVMPLIQFLVCAAVTAVICSTHSRRDWTLEKLLVSREFIAEPITLADYVQNCSFWLDNGGGPDLGRFLDNILYLLEEATGGAQFPTLNKTLHQRRQTTPAPPLSSSSKKNASVSAAPTNSAKTRHVGTVNKKIKSALSARFKNLDASIKTAAADAFGSGLAGSSRKPTIVAMTTEKLPKSKDAAATTAKLKSAKKSIEAFMNIDFGEEENDNDSVLNLHDDRDSNNEDFDDAEDLLASAIARGSDNSDDNDDDDDDDGENGDSDDLEIDEIMRNGGGFFANRPEKETVAVALMKKKKKTASVPVVNNASAAVVTVDVNMSRGPRVGGGREWRAVMASDVRKMNLDAKPKAETTTASRETAEQDRDDDEKDR</sequence>
<feature type="compositionally biased region" description="Low complexity" evidence="1">
    <location>
        <begin position="663"/>
        <end position="677"/>
    </location>
</feature>
<feature type="region of interest" description="Disordered" evidence="1">
    <location>
        <begin position="902"/>
        <end position="931"/>
    </location>
</feature>
<protein>
    <submittedName>
        <fullName evidence="2">Uncharacterized protein</fullName>
    </submittedName>
</protein>
<gene>
    <name evidence="2" type="ORF">HK100_006917</name>
</gene>
<feature type="compositionally biased region" description="Acidic residues" evidence="1">
    <location>
        <begin position="345"/>
        <end position="357"/>
    </location>
</feature>
<feature type="region of interest" description="Disordered" evidence="1">
    <location>
        <begin position="651"/>
        <end position="686"/>
    </location>
</feature>
<evidence type="ECO:0000313" key="2">
    <source>
        <dbReference type="EMBL" id="KAJ3092530.1"/>
    </source>
</evidence>
<dbReference type="EMBL" id="JADGJH010003228">
    <property type="protein sequence ID" value="KAJ3092530.1"/>
    <property type="molecule type" value="Genomic_DNA"/>
</dbReference>
<reference evidence="2" key="1">
    <citation type="submission" date="2020-05" db="EMBL/GenBank/DDBJ databases">
        <title>Phylogenomic resolution of chytrid fungi.</title>
        <authorList>
            <person name="Stajich J.E."/>
            <person name="Amses K."/>
            <person name="Simmons R."/>
            <person name="Seto K."/>
            <person name="Myers J."/>
            <person name="Bonds A."/>
            <person name="Quandt C.A."/>
            <person name="Barry K."/>
            <person name="Liu P."/>
            <person name="Grigoriev I."/>
            <person name="Longcore J.E."/>
            <person name="James T.Y."/>
        </authorList>
    </citation>
    <scope>NUCLEOTIDE SEQUENCE</scope>
    <source>
        <strain evidence="2">JEL0513</strain>
    </source>
</reference>
<keyword evidence="3" id="KW-1185">Reference proteome</keyword>
<dbReference type="AlphaFoldDB" id="A0AAD5SS39"/>
<proteinExistence type="predicted"/>
<name>A0AAD5SS39_9FUNG</name>
<accession>A0AAD5SS39</accession>
<feature type="region of interest" description="Disordered" evidence="1">
    <location>
        <begin position="338"/>
        <end position="357"/>
    </location>
</feature>
<feature type="non-terminal residue" evidence="2">
    <location>
        <position position="1"/>
    </location>
</feature>
<evidence type="ECO:0000256" key="1">
    <source>
        <dbReference type="SAM" id="MobiDB-lite"/>
    </source>
</evidence>
<feature type="region of interest" description="Disordered" evidence="1">
    <location>
        <begin position="770"/>
        <end position="789"/>
    </location>
</feature>
<feature type="compositionally biased region" description="Acidic residues" evidence="1">
    <location>
        <begin position="806"/>
        <end position="827"/>
    </location>
</feature>
<evidence type="ECO:0000313" key="3">
    <source>
        <dbReference type="Proteomes" id="UP001211907"/>
    </source>
</evidence>